<protein>
    <submittedName>
        <fullName evidence="1">Uncharacterized protein</fullName>
    </submittedName>
</protein>
<dbReference type="HOGENOM" id="CLU_3080020_0_0_9"/>
<evidence type="ECO:0000313" key="1">
    <source>
        <dbReference type="EMBL" id="EDM52538.1"/>
    </source>
</evidence>
<evidence type="ECO:0000313" key="2">
    <source>
        <dbReference type="Proteomes" id="UP000006000"/>
    </source>
</evidence>
<name>A5Z3E3_9FIRM</name>
<sequence>MMHHRFRNGLPSLRLSPISSKRHTLWYLKTSCNLVFSCRNIHYPTTKLISFV</sequence>
<dbReference type="AlphaFoldDB" id="A5Z3E3"/>
<dbReference type="Proteomes" id="UP000006000">
    <property type="component" value="Unassembled WGS sequence"/>
</dbReference>
<dbReference type="EMBL" id="AAVL02000022">
    <property type="protein sequence ID" value="EDM52538.1"/>
    <property type="molecule type" value="Genomic_DNA"/>
</dbReference>
<comment type="caution">
    <text evidence="1">The sequence shown here is derived from an EMBL/GenBank/DDBJ whole genome shotgun (WGS) entry which is preliminary data.</text>
</comment>
<organism evidence="1 2">
    <name type="scientific">Eubacterium ventriosum ATCC 27560</name>
    <dbReference type="NCBI Taxonomy" id="411463"/>
    <lineage>
        <taxon>Bacteria</taxon>
        <taxon>Bacillati</taxon>
        <taxon>Bacillota</taxon>
        <taxon>Clostridia</taxon>
        <taxon>Eubacteriales</taxon>
        <taxon>Eubacteriaceae</taxon>
        <taxon>Eubacterium</taxon>
    </lineage>
</organism>
<proteinExistence type="predicted"/>
<reference evidence="1 2" key="1">
    <citation type="submission" date="2007-03" db="EMBL/GenBank/DDBJ databases">
        <authorList>
            <person name="Fulton L."/>
            <person name="Clifton S."/>
            <person name="Fulton B."/>
            <person name="Xu J."/>
            <person name="Minx P."/>
            <person name="Pepin K.H."/>
            <person name="Johnson M."/>
            <person name="Thiruvilangam P."/>
            <person name="Bhonagiri V."/>
            <person name="Nash W.E."/>
            <person name="Mardis E.R."/>
            <person name="Wilson R.K."/>
        </authorList>
    </citation>
    <scope>NUCLEOTIDE SEQUENCE [LARGE SCALE GENOMIC DNA]</scope>
    <source>
        <strain evidence="1 2">ATCC 27560</strain>
    </source>
</reference>
<gene>
    <name evidence="1" type="ORF">EUBVEN_00189</name>
</gene>
<reference evidence="1 2" key="2">
    <citation type="submission" date="2007-04" db="EMBL/GenBank/DDBJ databases">
        <title>Draft genome sequence of Eubacterium ventriosum (ATCC 27560).</title>
        <authorList>
            <person name="Sudarsanam P."/>
            <person name="Ley R."/>
            <person name="Guruge J."/>
            <person name="Turnbaugh P.J."/>
            <person name="Mahowald M."/>
            <person name="Liep D."/>
            <person name="Gordon J."/>
        </authorList>
    </citation>
    <scope>NUCLEOTIDE SEQUENCE [LARGE SCALE GENOMIC DNA]</scope>
    <source>
        <strain evidence="1 2">ATCC 27560</strain>
    </source>
</reference>
<accession>A5Z3E3</accession>